<evidence type="ECO:0000313" key="2">
    <source>
        <dbReference type="Proteomes" id="UP000238916"/>
    </source>
</evidence>
<proteinExistence type="predicted"/>
<protein>
    <submittedName>
        <fullName evidence="1">Uncharacterized protein</fullName>
    </submittedName>
</protein>
<reference evidence="2" key="1">
    <citation type="submission" date="2018-02" db="EMBL/GenBank/DDBJ databases">
        <authorList>
            <person name="Hausmann B."/>
        </authorList>
    </citation>
    <scope>NUCLEOTIDE SEQUENCE [LARGE SCALE GENOMIC DNA]</scope>
    <source>
        <strain evidence="2">Peat soil MAG SbF1</strain>
    </source>
</reference>
<sequence length="37" mass="4116">MRKENIKLTPPAANSSAKIFTYKKYTMTNLPAAKTVS</sequence>
<organism evidence="1 2">
    <name type="scientific">Candidatus Desulfosporosinus infrequens</name>
    <dbReference type="NCBI Taxonomy" id="2043169"/>
    <lineage>
        <taxon>Bacteria</taxon>
        <taxon>Bacillati</taxon>
        <taxon>Bacillota</taxon>
        <taxon>Clostridia</taxon>
        <taxon>Eubacteriales</taxon>
        <taxon>Desulfitobacteriaceae</taxon>
        <taxon>Desulfosporosinus</taxon>
    </lineage>
</organism>
<gene>
    <name evidence="1" type="ORF">SBF1_2240009</name>
</gene>
<dbReference type="EMBL" id="OMOF01000140">
    <property type="protein sequence ID" value="SPF40540.1"/>
    <property type="molecule type" value="Genomic_DNA"/>
</dbReference>
<name>A0A2U3KLW7_9FIRM</name>
<accession>A0A2U3KLW7</accession>
<dbReference type="Proteomes" id="UP000238916">
    <property type="component" value="Unassembled WGS sequence"/>
</dbReference>
<dbReference type="AlphaFoldDB" id="A0A2U3KLW7"/>
<evidence type="ECO:0000313" key="1">
    <source>
        <dbReference type="EMBL" id="SPF40540.1"/>
    </source>
</evidence>